<proteinExistence type="inferred from homology"/>
<dbReference type="InterPro" id="IPR011650">
    <property type="entry name" value="Peptidase_M20_dimer"/>
</dbReference>
<dbReference type="PANTHER" id="PTHR45962">
    <property type="entry name" value="N-FATTY-ACYL-AMINO ACID SYNTHASE/HYDROLASE PM20D1"/>
    <property type="match status" value="1"/>
</dbReference>
<dbReference type="Gene3D" id="1.10.150.900">
    <property type="match status" value="1"/>
</dbReference>
<evidence type="ECO:0000256" key="5">
    <source>
        <dbReference type="ARBA" id="ARBA00022833"/>
    </source>
</evidence>
<keyword evidence="2" id="KW-0645">Protease</keyword>
<dbReference type="PROSITE" id="PS00758">
    <property type="entry name" value="ARGE_DAPE_CPG2_1"/>
    <property type="match status" value="1"/>
</dbReference>
<dbReference type="SUPFAM" id="SSF55031">
    <property type="entry name" value="Bacterial exopeptidase dimerisation domain"/>
    <property type="match status" value="1"/>
</dbReference>
<accession>A0A127M2S1</accession>
<dbReference type="KEGG" id="zal:AZF00_04130"/>
<evidence type="ECO:0000259" key="6">
    <source>
        <dbReference type="Pfam" id="PF07687"/>
    </source>
</evidence>
<dbReference type="PANTHER" id="PTHR45962:SF1">
    <property type="entry name" value="N-FATTY-ACYL-AMINO ACID SYNTHASE_HYDROLASE PM20D1"/>
    <property type="match status" value="1"/>
</dbReference>
<gene>
    <name evidence="7" type="ORF">AZF00_04130</name>
</gene>
<protein>
    <recommendedName>
        <fullName evidence="6">Peptidase M20 dimerisation domain-containing protein</fullName>
    </recommendedName>
</protein>
<dbReference type="InterPro" id="IPR047177">
    <property type="entry name" value="Pept_M20A"/>
</dbReference>
<dbReference type="AlphaFoldDB" id="A0A127M2S1"/>
<evidence type="ECO:0000256" key="4">
    <source>
        <dbReference type="ARBA" id="ARBA00022801"/>
    </source>
</evidence>
<dbReference type="SUPFAM" id="SSF53187">
    <property type="entry name" value="Zn-dependent exopeptidases"/>
    <property type="match status" value="1"/>
</dbReference>
<reference evidence="7 8" key="1">
    <citation type="submission" date="2015-12" db="EMBL/GenBank/DDBJ databases">
        <authorList>
            <person name="Shamseldin A."/>
            <person name="Moawad H."/>
            <person name="Abd El-Rahim W.M."/>
            <person name="Sadowsky M.J."/>
        </authorList>
    </citation>
    <scope>NUCLEOTIDE SEQUENCE [LARGE SCALE GENOMIC DNA]</scope>
    <source>
        <strain evidence="7 8">SM2</strain>
    </source>
</reference>
<evidence type="ECO:0000256" key="3">
    <source>
        <dbReference type="ARBA" id="ARBA00022723"/>
    </source>
</evidence>
<organism evidence="7 8">
    <name type="scientific">Zhongshania aliphaticivorans</name>
    <dbReference type="NCBI Taxonomy" id="1470434"/>
    <lineage>
        <taxon>Bacteria</taxon>
        <taxon>Pseudomonadati</taxon>
        <taxon>Pseudomonadota</taxon>
        <taxon>Gammaproteobacteria</taxon>
        <taxon>Cellvibrionales</taxon>
        <taxon>Spongiibacteraceae</taxon>
        <taxon>Zhongshania</taxon>
    </lineage>
</organism>
<dbReference type="STRING" id="1470434.AZF00_04130"/>
<dbReference type="GO" id="GO:0046872">
    <property type="term" value="F:metal ion binding"/>
    <property type="evidence" value="ECO:0007669"/>
    <property type="project" value="UniProtKB-KW"/>
</dbReference>
<dbReference type="InterPro" id="IPR036264">
    <property type="entry name" value="Bact_exopeptidase_dim_dom"/>
</dbReference>
<dbReference type="RefSeq" id="WP_008246149.1">
    <property type="nucleotide sequence ID" value="NZ_CP014544.1"/>
</dbReference>
<dbReference type="GO" id="GO:0006508">
    <property type="term" value="P:proteolysis"/>
    <property type="evidence" value="ECO:0007669"/>
    <property type="project" value="UniProtKB-KW"/>
</dbReference>
<evidence type="ECO:0000256" key="2">
    <source>
        <dbReference type="ARBA" id="ARBA00022670"/>
    </source>
</evidence>
<keyword evidence="3" id="KW-0479">Metal-binding</keyword>
<dbReference type="Gene3D" id="3.40.630.10">
    <property type="entry name" value="Zn peptidases"/>
    <property type="match status" value="1"/>
</dbReference>
<dbReference type="EMBL" id="CP014544">
    <property type="protein sequence ID" value="AMO67533.1"/>
    <property type="molecule type" value="Genomic_DNA"/>
</dbReference>
<dbReference type="GO" id="GO:0008233">
    <property type="term" value="F:peptidase activity"/>
    <property type="evidence" value="ECO:0007669"/>
    <property type="project" value="UniProtKB-KW"/>
</dbReference>
<comment type="similarity">
    <text evidence="1">Belongs to the peptidase M20A family.</text>
</comment>
<sequence length="485" mass="51854">MKKLLAGALVALILLCAVVLLRGWQFGADAPPLETSASLNWDEARAIASLSAAIQIPTVSRGGDQPPDAAAFAAFHAFLKERYPRVFSQLEVEVVAGQSLLLHWPASGEQTPIMFLAHQDVVPVSGGSEEEWTHPPFAGVVADGFIWGRGALDDKGSLISLLEAAERLLAEGFVPERAIYFGFGHDEEVGGEGAKAMAAILAERDVRLGFLLDEGGFVTKGLIPGVDGRVALIGPAEKGYTSLKITARGVGGHASMPPRHTALGLVARAINRLENNPFPADLSFTRDTIMALGAKAPFVQRLVFANLWLFGPLAEATLAEMPTTAAGIRTTTAATMMTAGVKDNVLPHSAEAVVNFRILPGDTVESVIQYVTEVIDDPHIEVSLYSDFSNNPSKLAPLNSSGFKVLSQLIRQVRPDTTVAPRLVVGATDARHFEEISDASYRFLGLEVGPDELAGMHGTDERVSTASFIDSARLYYLLIKHSVDL</sequence>
<dbReference type="Pfam" id="PF07687">
    <property type="entry name" value="M20_dimer"/>
    <property type="match status" value="1"/>
</dbReference>
<dbReference type="InterPro" id="IPR002933">
    <property type="entry name" value="Peptidase_M20"/>
</dbReference>
<dbReference type="Gene3D" id="3.30.70.360">
    <property type="match status" value="1"/>
</dbReference>
<dbReference type="Pfam" id="PF01546">
    <property type="entry name" value="Peptidase_M20"/>
    <property type="match status" value="1"/>
</dbReference>
<keyword evidence="5" id="KW-0862">Zinc</keyword>
<evidence type="ECO:0000313" key="7">
    <source>
        <dbReference type="EMBL" id="AMO67533.1"/>
    </source>
</evidence>
<evidence type="ECO:0000256" key="1">
    <source>
        <dbReference type="ARBA" id="ARBA00006247"/>
    </source>
</evidence>
<name>A0A127M2S1_9GAMM</name>
<keyword evidence="4" id="KW-0378">Hydrolase</keyword>
<dbReference type="Proteomes" id="UP000074119">
    <property type="component" value="Chromosome"/>
</dbReference>
<evidence type="ECO:0000313" key="8">
    <source>
        <dbReference type="Proteomes" id="UP000074119"/>
    </source>
</evidence>
<dbReference type="InterPro" id="IPR001261">
    <property type="entry name" value="ArgE/DapE_CS"/>
</dbReference>
<feature type="domain" description="Peptidase M20 dimerisation" evidence="6">
    <location>
        <begin position="236"/>
        <end position="378"/>
    </location>
</feature>